<evidence type="ECO:0000313" key="1">
    <source>
        <dbReference type="EMBL" id="KNC22775.1"/>
    </source>
</evidence>
<dbReference type="EMBL" id="JRES01001455">
    <property type="protein sequence ID" value="KNC22775.1"/>
    <property type="molecule type" value="Genomic_DNA"/>
</dbReference>
<evidence type="ECO:0000313" key="2">
    <source>
        <dbReference type="Proteomes" id="UP000037069"/>
    </source>
</evidence>
<dbReference type="STRING" id="7375.A0A0L0BRR9"/>
<dbReference type="OrthoDB" id="6423726at2759"/>
<accession>A0A0L0BRR9</accession>
<organism evidence="1 2">
    <name type="scientific">Lucilia cuprina</name>
    <name type="common">Green bottle fly</name>
    <name type="synonym">Australian sheep blowfly</name>
    <dbReference type="NCBI Taxonomy" id="7375"/>
    <lineage>
        <taxon>Eukaryota</taxon>
        <taxon>Metazoa</taxon>
        <taxon>Ecdysozoa</taxon>
        <taxon>Arthropoda</taxon>
        <taxon>Hexapoda</taxon>
        <taxon>Insecta</taxon>
        <taxon>Pterygota</taxon>
        <taxon>Neoptera</taxon>
        <taxon>Endopterygota</taxon>
        <taxon>Diptera</taxon>
        <taxon>Brachycera</taxon>
        <taxon>Muscomorpha</taxon>
        <taxon>Oestroidea</taxon>
        <taxon>Calliphoridae</taxon>
        <taxon>Luciliinae</taxon>
        <taxon>Lucilia</taxon>
    </lineage>
</organism>
<dbReference type="AlphaFoldDB" id="A0A0L0BRR9"/>
<protein>
    <submittedName>
        <fullName evidence="1">Uncharacterized protein</fullName>
    </submittedName>
</protein>
<gene>
    <name evidence="1" type="ORF">FF38_04082</name>
</gene>
<dbReference type="Proteomes" id="UP000037069">
    <property type="component" value="Unassembled WGS sequence"/>
</dbReference>
<sequence>MIMGSCLGRNSSNNFNSNKSTSSLMSSCLGRQSTDDQDLDLVSNLSDSYRKHNIIFRIWNFKRKKKSSHYLDKFWQHQDTNYAKLNNGNQIESYSDIQLQNLDVNNLLITSGHTKETAVNYLPSRVPSSRASSSLDLEWEHEYSQIRHFNQHLLKQKSQMQPQQNIGQFSMMMAAGCTTKDETSADESWQYMNQDEDQSMASLSSLAAVPDALNATNKNKERYSEKRSLLKSNSRVMLRTGSITRNSSHNSWSHISTPESLEWDIDEDQQQQLKMEDDNLDHETLKLLHQIEQLKNRVLYETGEGLYDILDNGDYDYVGNGIRTTGTFSRTNCFQLGDSDGENGNYS</sequence>
<reference evidence="1 2" key="1">
    <citation type="journal article" date="2015" name="Nat. Commun.">
        <title>Lucilia cuprina genome unlocks parasitic fly biology to underpin future interventions.</title>
        <authorList>
            <person name="Anstead C.A."/>
            <person name="Korhonen P.K."/>
            <person name="Young N.D."/>
            <person name="Hall R.S."/>
            <person name="Jex A.R."/>
            <person name="Murali S.C."/>
            <person name="Hughes D.S."/>
            <person name="Lee S.F."/>
            <person name="Perry T."/>
            <person name="Stroehlein A.J."/>
            <person name="Ansell B.R."/>
            <person name="Breugelmans B."/>
            <person name="Hofmann A."/>
            <person name="Qu J."/>
            <person name="Dugan S."/>
            <person name="Lee S.L."/>
            <person name="Chao H."/>
            <person name="Dinh H."/>
            <person name="Han Y."/>
            <person name="Doddapaneni H.V."/>
            <person name="Worley K.C."/>
            <person name="Muzny D.M."/>
            <person name="Ioannidis P."/>
            <person name="Waterhouse R.M."/>
            <person name="Zdobnov E.M."/>
            <person name="James P.J."/>
            <person name="Bagnall N.H."/>
            <person name="Kotze A.C."/>
            <person name="Gibbs R.A."/>
            <person name="Richards S."/>
            <person name="Batterham P."/>
            <person name="Gasser R.B."/>
        </authorList>
    </citation>
    <scope>NUCLEOTIDE SEQUENCE [LARGE SCALE GENOMIC DNA]</scope>
    <source>
        <strain evidence="1 2">LS</strain>
        <tissue evidence="1">Full body</tissue>
    </source>
</reference>
<name>A0A0L0BRR9_LUCCU</name>
<keyword evidence="2" id="KW-1185">Reference proteome</keyword>
<comment type="caution">
    <text evidence="1">The sequence shown here is derived from an EMBL/GenBank/DDBJ whole genome shotgun (WGS) entry which is preliminary data.</text>
</comment>
<proteinExistence type="predicted"/>
<dbReference type="OMA" id="CPQFLDK"/>